<sequence length="778" mass="85431">MSCASSSSKRAPPALGYGSNEARARYEAYSRLQATALAFGEQLSIPEIVAVGGQSDGKSSLLEALLGFRFNVREVEMGTRRPLVLQMIHEPAAVDPRCRLQHEDDEEYGPVIVPHYAVAEAIKLRTEEHLKKIRAAVSSKPIVMRVEYAYCPNLTIIDTPGFILKAKKGEPESTPDDILQMVRALALPPNRLLLFLQQSSVEWCSSLWLDTVRSIDPGFHRTVVVVSKFDNRLGEFAEKWEVDRYLSAGGYLGDHVRPFFVALPKDRGSVTNEEFRSQIASVDAEVLKHLRERISGGFSEDKYSGSIGFGNLRNYLEAELQRRYREAAPATLALLERRCNEVAAELATADAKLSTAGDIASLRKSAMIHTAAVAGHMVRLLHGAADLDPLEWGLTTDEERVQSGAKKWPGLTADIQPPNAILKLYGGASFERVLTEFKCAACSLECPSISRETVANVLLAHVGRSGGTFAAAASIARAAAQSWLGPLLDTVCDRLGHVLRNLFDLAVERIRTQDSTNSVTGYVAFQAAVRQAHEGFVQELVKECKGLVRHELAAITSPYSHLNFWENSFGDGITADMHGAVTDAVTEELENQAPQGSSKPQAAARVSDCPLKESQLTIPETPSPEQSSSDAKRKEYAIASGRIADVTFATRKRHGMPVGAVSTRIGPLKEARHSLNKTKSVYDEVCSLAIEQFTRIREVLVERSVPAALNAGFLTPCQERLALALGLELFAVSDEQFMDMFVAPGMLEQLENERASLQKRYKTLRSCLHEFRTLARSL</sequence>
<dbReference type="InterPro" id="IPR022812">
    <property type="entry name" value="Dynamin"/>
</dbReference>
<feature type="compositionally biased region" description="Polar residues" evidence="1">
    <location>
        <begin position="614"/>
        <end position="629"/>
    </location>
</feature>
<dbReference type="SMART" id="SM00053">
    <property type="entry name" value="DYNc"/>
    <property type="match status" value="1"/>
</dbReference>
<dbReference type="Gramene" id="EFJ36651">
    <property type="protein sequence ID" value="EFJ36651"/>
    <property type="gene ID" value="SELMODRAFT_76041"/>
</dbReference>
<dbReference type="InParanoid" id="D8QTI4"/>
<dbReference type="GO" id="GO:0005874">
    <property type="term" value="C:microtubule"/>
    <property type="evidence" value="ECO:0000318"/>
    <property type="project" value="GO_Central"/>
</dbReference>
<dbReference type="PANTHER" id="PTHR11566:SF169">
    <property type="entry name" value="DYNAMIN-LIKE PROTEIN C"/>
    <property type="match status" value="1"/>
</dbReference>
<protein>
    <recommendedName>
        <fullName evidence="2">Dynamin-type G domain-containing protein</fullName>
    </recommendedName>
</protein>
<evidence type="ECO:0000313" key="4">
    <source>
        <dbReference type="Proteomes" id="UP000001514"/>
    </source>
</evidence>
<name>D8QTI4_SELML</name>
<dbReference type="PROSITE" id="PS51718">
    <property type="entry name" value="G_DYNAMIN_2"/>
    <property type="match status" value="1"/>
</dbReference>
<accession>D8QTI4</accession>
<dbReference type="GO" id="GO:0016020">
    <property type="term" value="C:membrane"/>
    <property type="evidence" value="ECO:0000318"/>
    <property type="project" value="GO_Central"/>
</dbReference>
<evidence type="ECO:0000256" key="1">
    <source>
        <dbReference type="SAM" id="MobiDB-lite"/>
    </source>
</evidence>
<gene>
    <name evidence="3" type="ORF">SELMODRAFT_76041</name>
</gene>
<dbReference type="Pfam" id="PF00350">
    <property type="entry name" value="Dynamin_N"/>
    <property type="match status" value="1"/>
</dbReference>
<proteinExistence type="predicted"/>
<dbReference type="SUPFAM" id="SSF52540">
    <property type="entry name" value="P-loop containing nucleoside triphosphate hydrolases"/>
    <property type="match status" value="1"/>
</dbReference>
<dbReference type="GO" id="GO:0005525">
    <property type="term" value="F:GTP binding"/>
    <property type="evidence" value="ECO:0007669"/>
    <property type="project" value="InterPro"/>
</dbReference>
<feature type="domain" description="Dynamin-type G" evidence="2">
    <location>
        <begin position="42"/>
        <end position="329"/>
    </location>
</feature>
<dbReference type="InterPro" id="IPR001401">
    <property type="entry name" value="Dynamin_GTPase"/>
</dbReference>
<dbReference type="InterPro" id="IPR030381">
    <property type="entry name" value="G_DYNAMIN_dom"/>
</dbReference>
<dbReference type="InterPro" id="IPR045063">
    <property type="entry name" value="Dynamin_N"/>
</dbReference>
<organism evidence="4">
    <name type="scientific">Selaginella moellendorffii</name>
    <name type="common">Spikemoss</name>
    <dbReference type="NCBI Taxonomy" id="88036"/>
    <lineage>
        <taxon>Eukaryota</taxon>
        <taxon>Viridiplantae</taxon>
        <taxon>Streptophyta</taxon>
        <taxon>Embryophyta</taxon>
        <taxon>Tracheophyta</taxon>
        <taxon>Lycopodiopsida</taxon>
        <taxon>Selaginellales</taxon>
        <taxon>Selaginellaceae</taxon>
        <taxon>Selaginella</taxon>
    </lineage>
</organism>
<dbReference type="CDD" id="cd08771">
    <property type="entry name" value="DLP_1"/>
    <property type="match status" value="1"/>
</dbReference>
<evidence type="ECO:0000259" key="2">
    <source>
        <dbReference type="PROSITE" id="PS51718"/>
    </source>
</evidence>
<dbReference type="GO" id="GO:0008017">
    <property type="term" value="F:microtubule binding"/>
    <property type="evidence" value="ECO:0000318"/>
    <property type="project" value="GO_Central"/>
</dbReference>
<dbReference type="AlphaFoldDB" id="D8QTI4"/>
<dbReference type="PANTHER" id="PTHR11566">
    <property type="entry name" value="DYNAMIN"/>
    <property type="match status" value="1"/>
</dbReference>
<dbReference type="EMBL" id="GL377566">
    <property type="protein sequence ID" value="EFJ36651.1"/>
    <property type="molecule type" value="Genomic_DNA"/>
</dbReference>
<dbReference type="InterPro" id="IPR027417">
    <property type="entry name" value="P-loop_NTPase"/>
</dbReference>
<dbReference type="GO" id="GO:0003924">
    <property type="term" value="F:GTPase activity"/>
    <property type="evidence" value="ECO:0000318"/>
    <property type="project" value="GO_Central"/>
</dbReference>
<dbReference type="STRING" id="88036.D8QTI4"/>
<dbReference type="Gene3D" id="3.40.50.300">
    <property type="entry name" value="P-loop containing nucleotide triphosphate hydrolases"/>
    <property type="match status" value="1"/>
</dbReference>
<dbReference type="Proteomes" id="UP000001514">
    <property type="component" value="Unassembled WGS sequence"/>
</dbReference>
<dbReference type="HOGENOM" id="CLU_020194_0_0_1"/>
<dbReference type="FunFam" id="3.40.50.300:FF:001030">
    <property type="entry name" value="Dynamin-related protein 5A"/>
    <property type="match status" value="1"/>
</dbReference>
<dbReference type="eggNOG" id="KOG0446">
    <property type="taxonomic scope" value="Eukaryota"/>
</dbReference>
<reference evidence="3 4" key="1">
    <citation type="journal article" date="2011" name="Science">
        <title>The Selaginella genome identifies genetic changes associated with the evolution of vascular plants.</title>
        <authorList>
            <person name="Banks J.A."/>
            <person name="Nishiyama T."/>
            <person name="Hasebe M."/>
            <person name="Bowman J.L."/>
            <person name="Gribskov M."/>
            <person name="dePamphilis C."/>
            <person name="Albert V.A."/>
            <person name="Aono N."/>
            <person name="Aoyama T."/>
            <person name="Ambrose B.A."/>
            <person name="Ashton N.W."/>
            <person name="Axtell M.J."/>
            <person name="Barker E."/>
            <person name="Barker M.S."/>
            <person name="Bennetzen J.L."/>
            <person name="Bonawitz N.D."/>
            <person name="Chapple C."/>
            <person name="Cheng C."/>
            <person name="Correa L.G."/>
            <person name="Dacre M."/>
            <person name="DeBarry J."/>
            <person name="Dreyer I."/>
            <person name="Elias M."/>
            <person name="Engstrom E.M."/>
            <person name="Estelle M."/>
            <person name="Feng L."/>
            <person name="Finet C."/>
            <person name="Floyd S.K."/>
            <person name="Frommer W.B."/>
            <person name="Fujita T."/>
            <person name="Gramzow L."/>
            <person name="Gutensohn M."/>
            <person name="Harholt J."/>
            <person name="Hattori M."/>
            <person name="Heyl A."/>
            <person name="Hirai T."/>
            <person name="Hiwatashi Y."/>
            <person name="Ishikawa M."/>
            <person name="Iwata M."/>
            <person name="Karol K.G."/>
            <person name="Koehler B."/>
            <person name="Kolukisaoglu U."/>
            <person name="Kubo M."/>
            <person name="Kurata T."/>
            <person name="Lalonde S."/>
            <person name="Li K."/>
            <person name="Li Y."/>
            <person name="Litt A."/>
            <person name="Lyons E."/>
            <person name="Manning G."/>
            <person name="Maruyama T."/>
            <person name="Michael T.P."/>
            <person name="Mikami K."/>
            <person name="Miyazaki S."/>
            <person name="Morinaga S."/>
            <person name="Murata T."/>
            <person name="Mueller-Roeber B."/>
            <person name="Nelson D.R."/>
            <person name="Obara M."/>
            <person name="Oguri Y."/>
            <person name="Olmstead R.G."/>
            <person name="Onodera N."/>
            <person name="Petersen B.L."/>
            <person name="Pils B."/>
            <person name="Prigge M."/>
            <person name="Rensing S.A."/>
            <person name="Riano-Pachon D.M."/>
            <person name="Roberts A.W."/>
            <person name="Sato Y."/>
            <person name="Scheller H.V."/>
            <person name="Schulz B."/>
            <person name="Schulz C."/>
            <person name="Shakirov E.V."/>
            <person name="Shibagaki N."/>
            <person name="Shinohara N."/>
            <person name="Shippen D.E."/>
            <person name="Soerensen I."/>
            <person name="Sotooka R."/>
            <person name="Sugimoto N."/>
            <person name="Sugita M."/>
            <person name="Sumikawa N."/>
            <person name="Tanurdzic M."/>
            <person name="Theissen G."/>
            <person name="Ulvskov P."/>
            <person name="Wakazuki S."/>
            <person name="Weng J.K."/>
            <person name="Willats W.W."/>
            <person name="Wipf D."/>
            <person name="Wolf P.G."/>
            <person name="Yang L."/>
            <person name="Zimmer A.D."/>
            <person name="Zhu Q."/>
            <person name="Mitros T."/>
            <person name="Hellsten U."/>
            <person name="Loque D."/>
            <person name="Otillar R."/>
            <person name="Salamov A."/>
            <person name="Schmutz J."/>
            <person name="Shapiro H."/>
            <person name="Lindquist E."/>
            <person name="Lucas S."/>
            <person name="Rokhsar D."/>
            <person name="Grigoriev I.V."/>
        </authorList>
    </citation>
    <scope>NUCLEOTIDE SEQUENCE [LARGE SCALE GENOMIC DNA]</scope>
</reference>
<keyword evidence="4" id="KW-1185">Reference proteome</keyword>
<dbReference type="OMA" id="LGICNDM"/>
<dbReference type="PRINTS" id="PR00195">
    <property type="entry name" value="DYNAMIN"/>
</dbReference>
<dbReference type="FunCoup" id="D8QTI4">
    <property type="interactions" value="215"/>
</dbReference>
<feature type="region of interest" description="Disordered" evidence="1">
    <location>
        <begin position="588"/>
        <end position="634"/>
    </location>
</feature>
<evidence type="ECO:0000313" key="3">
    <source>
        <dbReference type="EMBL" id="EFJ36651.1"/>
    </source>
</evidence>
<dbReference type="KEGG" id="smo:SELMODRAFT_76041"/>
<dbReference type="GO" id="GO:0005737">
    <property type="term" value="C:cytoplasm"/>
    <property type="evidence" value="ECO:0000318"/>
    <property type="project" value="GO_Central"/>
</dbReference>